<dbReference type="FunFam" id="2.60.40.10:FF:000032">
    <property type="entry name" value="palladin isoform X1"/>
    <property type="match status" value="1"/>
</dbReference>
<evidence type="ECO:0000256" key="12">
    <source>
        <dbReference type="ARBA" id="ARBA00023170"/>
    </source>
</evidence>
<dbReference type="SMART" id="SM00408">
    <property type="entry name" value="IGc2"/>
    <property type="match status" value="3"/>
</dbReference>
<feature type="domain" description="Fibronectin type-III" evidence="21">
    <location>
        <begin position="338"/>
        <end position="430"/>
    </location>
</feature>
<evidence type="ECO:0000256" key="15">
    <source>
        <dbReference type="ARBA" id="ARBA00051722"/>
    </source>
</evidence>
<dbReference type="CDD" id="cd00063">
    <property type="entry name" value="FN3"/>
    <property type="match status" value="9"/>
</dbReference>
<dbReference type="InterPro" id="IPR000387">
    <property type="entry name" value="Tyr_Pase_dom"/>
</dbReference>
<reference evidence="22 23" key="1">
    <citation type="submission" date="2022-05" db="EMBL/GenBank/DDBJ databases">
        <title>A multi-omics perspective on studying reproductive biology in Daphnia sinensis.</title>
        <authorList>
            <person name="Jia J."/>
        </authorList>
    </citation>
    <scope>NUCLEOTIDE SEQUENCE [LARGE SCALE GENOMIC DNA]</scope>
    <source>
        <strain evidence="22 23">WSL</strain>
    </source>
</reference>
<dbReference type="FunFam" id="3.90.190.10:FF:000002">
    <property type="entry name" value="receptor-type tyrosine-protein phosphatase delta isoform X2"/>
    <property type="match status" value="1"/>
</dbReference>
<protein>
    <recommendedName>
        <fullName evidence="3">protein-tyrosine-phosphatase</fullName>
        <ecNumber evidence="3">3.1.3.48</ecNumber>
    </recommendedName>
</protein>
<dbReference type="InterPro" id="IPR029021">
    <property type="entry name" value="Prot-tyrosine_phosphatase-like"/>
</dbReference>
<dbReference type="Gene3D" id="3.90.190.10">
    <property type="entry name" value="Protein tyrosine phosphatase superfamily"/>
    <property type="match status" value="2"/>
</dbReference>
<feature type="region of interest" description="Disordered" evidence="16">
    <location>
        <begin position="613"/>
        <end position="644"/>
    </location>
</feature>
<evidence type="ECO:0000259" key="18">
    <source>
        <dbReference type="PROSITE" id="PS50055"/>
    </source>
</evidence>
<dbReference type="InterPro" id="IPR013098">
    <property type="entry name" value="Ig_I-set"/>
</dbReference>
<keyword evidence="12" id="KW-0675">Receptor</keyword>
<dbReference type="FunFam" id="3.90.190.10:FF:000151">
    <property type="entry name" value="Receptor-type tyrosine-protein phosphatase S"/>
    <property type="match status" value="1"/>
</dbReference>
<feature type="domain" description="Fibronectin type-III" evidence="21">
    <location>
        <begin position="629"/>
        <end position="728"/>
    </location>
</feature>
<dbReference type="PRINTS" id="PR00700">
    <property type="entry name" value="PRTYPHPHTASE"/>
</dbReference>
<feature type="domain" description="Fibronectin type-III" evidence="21">
    <location>
        <begin position="1137"/>
        <end position="1239"/>
    </location>
</feature>
<feature type="domain" description="Tyrosine-protein phosphatase" evidence="18">
    <location>
        <begin position="1839"/>
        <end position="2098"/>
    </location>
</feature>
<dbReference type="GO" id="GO:0004725">
    <property type="term" value="F:protein tyrosine phosphatase activity"/>
    <property type="evidence" value="ECO:0007669"/>
    <property type="project" value="UniProtKB-EC"/>
</dbReference>
<dbReference type="PROSITE" id="PS00383">
    <property type="entry name" value="TYR_PHOSPHATASE_1"/>
    <property type="match status" value="2"/>
</dbReference>
<keyword evidence="5" id="KW-0732">Signal</keyword>
<dbReference type="Pfam" id="PF07679">
    <property type="entry name" value="I-set"/>
    <property type="match status" value="1"/>
</dbReference>
<accession>A0AAD5KGH4</accession>
<dbReference type="SUPFAM" id="SSF49265">
    <property type="entry name" value="Fibronectin type III"/>
    <property type="match status" value="6"/>
</dbReference>
<evidence type="ECO:0000259" key="21">
    <source>
        <dbReference type="PROSITE" id="PS50853"/>
    </source>
</evidence>
<evidence type="ECO:0000256" key="11">
    <source>
        <dbReference type="ARBA" id="ARBA00023157"/>
    </source>
</evidence>
<organism evidence="22 23">
    <name type="scientific">Daphnia sinensis</name>
    <dbReference type="NCBI Taxonomy" id="1820382"/>
    <lineage>
        <taxon>Eukaryota</taxon>
        <taxon>Metazoa</taxon>
        <taxon>Ecdysozoa</taxon>
        <taxon>Arthropoda</taxon>
        <taxon>Crustacea</taxon>
        <taxon>Branchiopoda</taxon>
        <taxon>Diplostraca</taxon>
        <taxon>Cladocera</taxon>
        <taxon>Anomopoda</taxon>
        <taxon>Daphniidae</taxon>
        <taxon>Daphnia</taxon>
        <taxon>Daphnia similis group</taxon>
    </lineage>
</organism>
<dbReference type="GO" id="GO:0009653">
    <property type="term" value="P:anatomical structure morphogenesis"/>
    <property type="evidence" value="ECO:0007669"/>
    <property type="project" value="UniProtKB-ARBA"/>
</dbReference>
<feature type="domain" description="Ig-like" evidence="20">
    <location>
        <begin position="147"/>
        <end position="234"/>
    </location>
</feature>
<feature type="domain" description="Fibronectin type-III" evidence="21">
    <location>
        <begin position="533"/>
        <end position="624"/>
    </location>
</feature>
<dbReference type="Pfam" id="PF00041">
    <property type="entry name" value="fn3"/>
    <property type="match status" value="9"/>
</dbReference>
<evidence type="ECO:0000256" key="7">
    <source>
        <dbReference type="ARBA" id="ARBA00022801"/>
    </source>
</evidence>
<name>A0AAD5KGH4_9CRUS</name>
<keyword evidence="11" id="KW-1015">Disulfide bond</keyword>
<feature type="domain" description="Fibronectin type-III" evidence="21">
    <location>
        <begin position="1042"/>
        <end position="1135"/>
    </location>
</feature>
<dbReference type="PROSITE" id="PS50055">
    <property type="entry name" value="TYR_PHOSPHATASE_PTP"/>
    <property type="match status" value="2"/>
</dbReference>
<evidence type="ECO:0000256" key="1">
    <source>
        <dbReference type="ARBA" id="ARBA00004479"/>
    </source>
</evidence>
<keyword evidence="13" id="KW-0325">Glycoprotein</keyword>
<keyword evidence="14" id="KW-0393">Immunoglobulin domain</keyword>
<sequence>MLPWSWSCLMDEVVVLPAPTGVCTSIMEAAVNFIDFVKYLTHPPEIVERPKDVAVRSGGIAAFYCRARGEPTPQLSWRKNGRKVSPQSPRYLVIPQPSMSVLRIDSAKAGKDDAKYECVAENGVGDAVVASATLSIYPETDLPSGFPRITSWPAQLPVVEKGRTHLLECGASGIPEPSISWIRDMVPVNLSNPRYQQIASDSKSKGSLQIINSEEEDQGKYECVAENSLGIEISNVSTLHVRVRRVPPYFSMPLQSIYEVKPGSSLNITCVAGGSPMPYVKWRKGLEDLEPEHSLPIGRNILVLEDIQESANYTCVASSKLGQVENTTFVRVEELPYAPSNVRISEITANSVHISWHYDGPPSEAVEFVIQYKPKLAPASDHLEVVGLKTNYYTVQGLYPFTEYEFYVVAVSAIGRGLASTATFVTTGETEPGTAPKNVQVRPLSSTTMLIQWEEPDTPNGQVIGYKVFYTTNPGLPIASWDSQVVDHNLLTTISDLTPHTIYTIRVQAETSVGSGPLSVPVQVKTQHGVPSQPTGLRAIDVSATSVSLEWARPHHTGENVNSYELYWNDTFTKEKHHRSLPVSETYVLNGLQPNTLYYIWLAAKSKRGEGATTPPIPVRTDQYVPTAPPQNVRAEPEDSSSVRVMWSPPPVDKQNGHISHYKLYYVEASRPDKEAIEMMLKSPLQDGTEFKLEELKKWTQYRIWLLAGTVVGDGPPSESITVRTQEDVPGDPQKVTVISVNSTSIRVEWKPPAEKEQYGIIRGYQIHVQEVDAKDAVVGQPLRYDVGAVEEYTIGGLQPDTSYAVQVAALTRKGDGARSAPKKVTTPGGVPNRPAVSLKIVKEEPTVSVEVVWSRPTQTYGELKGYRLRYGPKDTSSGSPASDSNANVNELLLDGPQIQHRLIEGLERGLEYEFRVAGRNHIGYGQEAVQILPTPEGAPSGPPTNITYRFQTPDVVVIRWDVPALEHRNGRVTGYLIQFYKKVDNSVVTERNVSGSTGKAVFTSLEENMDYEFRVYARTNKGSGPFSDRVLFRTERDIVRAPMTVRAMATSFSSVEVWWDTVPGRGKVIGYTVFYTMTAVDDLDEWQQKSVPVTGSCELSNLERNSQYAVTVAARTKSGYGRLSDKVTVTVKPEDVPTELRAHSVSTHSMSLSWQQPIRLNPINYKVTFDAVKEFVDSQGITQTQPIAAQTSIWSQDTLTFSVNELSPFTTYNVNVSAVPPDRSYRPPARITVTTQMAAPLPMVKPDFYGVRNGQEITIILPQASEEYGPISHYLLVVVPEDKRNDHKQPDQFMNSDLIQASNHAGGQQQQHQQGHANLKAGAAKPSEERTQPYVAAKFLRRNVPYTFLLGNGQEFEGMLNRKLDKTMRYRVFLRAVVDTPHKHLYTSSPFSDYLSLDMREAPAGELPQRPNPNVGNVDSSYVPIPSDAEDAGLLWIALAASGIVFVLLLVIVVAVCSRKRRRSPKSSDHSSVTKPLMGGVGLADASLSAGGPGTGASGCAAVNDPVELRRLNFQTPGMASHPPIIIHDISAHIDALKLNDNLKFSQEYESIETGQQFTWEHSNADINKPKNRYANVIAYDHSRVILEQVPGVPGSDYINGNFCDGYRKRDAYIATQGPLPETFADFWRMCWEQKTSTIVMMTRLEERARIKCDQYWPSRGSDTYGVVSVMITDVQELATYCVRTFQLHRLGTSEHREVKQLQFTAWPDHGVPDHPAPFLQFLKRVRALNSADSGPMIVHCSAGVGRTGAFIVIDSMLERLRYENTIDVYGHVTVLRAQRNYMVQTEDQYIFIHDALLEAVTCGDTEIPARSLHAHLQALMQPCVRGDSGTLSNMTGMQQEFKKLAAIRTHPGRFVSASLAVNKPKNRLVNVLPYESTRVILQPMRGVEGSDYINASFVDGYRYRNAYIATQGPLAETTEDFWRMLWEHNSTIVVMLTKLQEMGQEKCHQYWPSDRSIRYQYVVVEPVTEYNMPQYILREFKMTDARDGQSRTVRQFQFTDWPEEGVPKSGEGFIEFLGQVHKTKEQFGQEGPITVHCSAGVGRTGVFITLSIDLERMQYEGVVDVFQTVRILRTQRPAMVQTEDQYQFCYRSALEYLGSFDHYAGCD</sequence>
<keyword evidence="23" id="KW-1185">Reference proteome</keyword>
<dbReference type="InterPro" id="IPR003961">
    <property type="entry name" value="FN3_dom"/>
</dbReference>
<dbReference type="FunFam" id="2.60.40.10:FF:001130">
    <property type="entry name" value="tyrosine-protein phosphatase Lar isoform X3"/>
    <property type="match status" value="1"/>
</dbReference>
<evidence type="ECO:0000256" key="9">
    <source>
        <dbReference type="ARBA" id="ARBA00022989"/>
    </source>
</evidence>
<dbReference type="SMART" id="SM00194">
    <property type="entry name" value="PTPc"/>
    <property type="match status" value="2"/>
</dbReference>
<feature type="transmembrane region" description="Helical" evidence="17">
    <location>
        <begin position="1435"/>
        <end position="1458"/>
    </location>
</feature>
<evidence type="ECO:0000259" key="19">
    <source>
        <dbReference type="PROSITE" id="PS50056"/>
    </source>
</evidence>
<evidence type="ECO:0000256" key="2">
    <source>
        <dbReference type="ARBA" id="ARBA00010504"/>
    </source>
</evidence>
<dbReference type="Proteomes" id="UP000820818">
    <property type="component" value="Linkage Group LG10"/>
</dbReference>
<feature type="domain" description="Ig-like" evidence="20">
    <location>
        <begin position="247"/>
        <end position="331"/>
    </location>
</feature>
<keyword evidence="10 17" id="KW-0472">Membrane</keyword>
<comment type="caution">
    <text evidence="22">The sequence shown here is derived from an EMBL/GenBank/DDBJ whole genome shotgun (WGS) entry which is preliminary data.</text>
</comment>
<dbReference type="InterPro" id="IPR003595">
    <property type="entry name" value="Tyr_Pase_cat"/>
</dbReference>
<dbReference type="EMBL" id="WJBH02000010">
    <property type="protein sequence ID" value="KAI9551364.1"/>
    <property type="molecule type" value="Genomic_DNA"/>
</dbReference>
<evidence type="ECO:0000256" key="10">
    <source>
        <dbReference type="ARBA" id="ARBA00023136"/>
    </source>
</evidence>
<evidence type="ECO:0000256" key="13">
    <source>
        <dbReference type="ARBA" id="ARBA00023180"/>
    </source>
</evidence>
<dbReference type="PROSITE" id="PS50835">
    <property type="entry name" value="IG_LIKE"/>
    <property type="match status" value="3"/>
</dbReference>
<comment type="subcellular location">
    <subcellularLocation>
        <location evidence="1">Membrane</location>
        <topology evidence="1">Single-pass type I membrane protein</topology>
    </subcellularLocation>
</comment>
<evidence type="ECO:0000256" key="16">
    <source>
        <dbReference type="SAM" id="MobiDB-lite"/>
    </source>
</evidence>
<dbReference type="FunFam" id="2.60.40.10:FF:001219">
    <property type="entry name" value="tyrosine-protein phosphatase Lar isoform X1"/>
    <property type="match status" value="1"/>
</dbReference>
<dbReference type="InterPro" id="IPR007110">
    <property type="entry name" value="Ig-like_dom"/>
</dbReference>
<dbReference type="FunFam" id="2.60.40.10:FF:000023">
    <property type="entry name" value="receptor-type tyrosine-protein phosphatase delta isoform X2"/>
    <property type="match status" value="1"/>
</dbReference>
<dbReference type="PANTHER" id="PTHR46957">
    <property type="entry name" value="CYTOKINE RECEPTOR"/>
    <property type="match status" value="1"/>
</dbReference>
<dbReference type="FunFam" id="2.60.40.10:FF:000010">
    <property type="entry name" value="receptor-type tyrosine-protein phosphatase delta isoform X1"/>
    <property type="match status" value="1"/>
</dbReference>
<keyword evidence="4 17" id="KW-0812">Transmembrane</keyword>
<gene>
    <name evidence="22" type="ORF">GHT06_021697</name>
</gene>
<feature type="compositionally biased region" description="Low complexity" evidence="16">
    <location>
        <begin position="1304"/>
        <end position="1319"/>
    </location>
</feature>
<dbReference type="InterPro" id="IPR013783">
    <property type="entry name" value="Ig-like_fold"/>
</dbReference>
<feature type="domain" description="Fibronectin type-III" evidence="21">
    <location>
        <begin position="729"/>
        <end position="830"/>
    </location>
</feature>
<dbReference type="SMART" id="SM00060">
    <property type="entry name" value="FN3"/>
    <property type="match status" value="9"/>
</dbReference>
<dbReference type="Gene3D" id="2.60.40.10">
    <property type="entry name" value="Immunoglobulins"/>
    <property type="match status" value="12"/>
</dbReference>
<feature type="domain" description="Tyrosine-protein phosphatase" evidence="18">
    <location>
        <begin position="1546"/>
        <end position="1801"/>
    </location>
</feature>
<evidence type="ECO:0000313" key="23">
    <source>
        <dbReference type="Proteomes" id="UP000820818"/>
    </source>
</evidence>
<dbReference type="SMART" id="SM00404">
    <property type="entry name" value="PTPc_motif"/>
    <property type="match status" value="2"/>
</dbReference>
<dbReference type="InterPro" id="IPR003599">
    <property type="entry name" value="Ig_sub"/>
</dbReference>
<dbReference type="FunFam" id="2.60.40.10:FF:001111">
    <property type="entry name" value="tyrosine-protein phosphatase Lar isoform X1"/>
    <property type="match status" value="1"/>
</dbReference>
<dbReference type="FunFam" id="2.60.40.10:FF:001000">
    <property type="entry name" value="tyrosine-protein phosphatase Lar isoform X3"/>
    <property type="match status" value="1"/>
</dbReference>
<dbReference type="Pfam" id="PF13927">
    <property type="entry name" value="Ig_3"/>
    <property type="match status" value="2"/>
</dbReference>
<feature type="domain" description="Tyrosine specific protein phosphatases" evidence="19">
    <location>
        <begin position="2016"/>
        <end position="2089"/>
    </location>
</feature>
<dbReference type="SMART" id="SM00409">
    <property type="entry name" value="IG"/>
    <property type="match status" value="3"/>
</dbReference>
<dbReference type="PROSITE" id="PS50853">
    <property type="entry name" value="FN3"/>
    <property type="match status" value="9"/>
</dbReference>
<dbReference type="FunFam" id="2.60.40.10:FF:001197">
    <property type="entry name" value="tyrosine-protein phosphatase Lar isoform X1"/>
    <property type="match status" value="1"/>
</dbReference>
<proteinExistence type="inferred from homology"/>
<evidence type="ECO:0000256" key="5">
    <source>
        <dbReference type="ARBA" id="ARBA00022729"/>
    </source>
</evidence>
<dbReference type="SUPFAM" id="SSF52799">
    <property type="entry name" value="(Phosphotyrosine protein) phosphatases II"/>
    <property type="match status" value="2"/>
</dbReference>
<evidence type="ECO:0000256" key="4">
    <source>
        <dbReference type="ARBA" id="ARBA00022692"/>
    </source>
</evidence>
<keyword evidence="7" id="KW-0378">Hydrolase</keyword>
<dbReference type="GO" id="GO:0048666">
    <property type="term" value="P:neuron development"/>
    <property type="evidence" value="ECO:0007669"/>
    <property type="project" value="UniProtKB-ARBA"/>
</dbReference>
<feature type="region of interest" description="Disordered" evidence="16">
    <location>
        <begin position="1304"/>
        <end position="1329"/>
    </location>
</feature>
<evidence type="ECO:0000259" key="20">
    <source>
        <dbReference type="PROSITE" id="PS50835"/>
    </source>
</evidence>
<dbReference type="PANTHER" id="PTHR46957:SF6">
    <property type="entry name" value="PROTEIN-TYROSINE-PHOSPHATASE"/>
    <property type="match status" value="1"/>
</dbReference>
<evidence type="ECO:0000256" key="17">
    <source>
        <dbReference type="SAM" id="Phobius"/>
    </source>
</evidence>
<dbReference type="GO" id="GO:0016020">
    <property type="term" value="C:membrane"/>
    <property type="evidence" value="ECO:0007669"/>
    <property type="project" value="UniProtKB-SubCell"/>
</dbReference>
<evidence type="ECO:0000256" key="3">
    <source>
        <dbReference type="ARBA" id="ARBA00013064"/>
    </source>
</evidence>
<comment type="catalytic activity">
    <reaction evidence="15">
        <text>O-phospho-L-tyrosyl-[protein] + H2O = L-tyrosyl-[protein] + phosphate</text>
        <dbReference type="Rhea" id="RHEA:10684"/>
        <dbReference type="Rhea" id="RHEA-COMP:10136"/>
        <dbReference type="Rhea" id="RHEA-COMP:20101"/>
        <dbReference type="ChEBI" id="CHEBI:15377"/>
        <dbReference type="ChEBI" id="CHEBI:43474"/>
        <dbReference type="ChEBI" id="CHEBI:46858"/>
        <dbReference type="ChEBI" id="CHEBI:61978"/>
        <dbReference type="EC" id="3.1.3.48"/>
    </reaction>
</comment>
<keyword evidence="9 17" id="KW-1133">Transmembrane helix</keyword>
<feature type="domain" description="Ig-like" evidence="20">
    <location>
        <begin position="44"/>
        <end position="135"/>
    </location>
</feature>
<dbReference type="InterPro" id="IPR036179">
    <property type="entry name" value="Ig-like_dom_sf"/>
</dbReference>
<dbReference type="FunFam" id="2.60.40.10:FF:001015">
    <property type="entry name" value="tyrosine-protein phosphatase Lar isoform X4"/>
    <property type="match status" value="1"/>
</dbReference>
<feature type="domain" description="Fibronectin type-III" evidence="21">
    <location>
        <begin position="835"/>
        <end position="939"/>
    </location>
</feature>
<dbReference type="PROSITE" id="PS50056">
    <property type="entry name" value="TYR_PHOSPHATASE_2"/>
    <property type="match status" value="2"/>
</dbReference>
<feature type="domain" description="Fibronectin type-III" evidence="21">
    <location>
        <begin position="943"/>
        <end position="1038"/>
    </location>
</feature>
<evidence type="ECO:0000256" key="8">
    <source>
        <dbReference type="ARBA" id="ARBA00022912"/>
    </source>
</evidence>
<dbReference type="FunFam" id="2.60.40.10:FF:000551">
    <property type="entry name" value="Protogenin A"/>
    <property type="match status" value="1"/>
</dbReference>
<evidence type="ECO:0000256" key="6">
    <source>
        <dbReference type="ARBA" id="ARBA00022737"/>
    </source>
</evidence>
<dbReference type="InterPro" id="IPR050713">
    <property type="entry name" value="RTP_Phos/Ushers"/>
</dbReference>
<dbReference type="EC" id="3.1.3.48" evidence="3"/>
<evidence type="ECO:0000256" key="14">
    <source>
        <dbReference type="ARBA" id="ARBA00023319"/>
    </source>
</evidence>
<dbReference type="InterPro" id="IPR036116">
    <property type="entry name" value="FN3_sf"/>
</dbReference>
<keyword evidence="6" id="KW-0677">Repeat</keyword>
<dbReference type="SUPFAM" id="SSF48726">
    <property type="entry name" value="Immunoglobulin"/>
    <property type="match status" value="3"/>
</dbReference>
<dbReference type="CDD" id="cd14553">
    <property type="entry name" value="R-PTPc-LAR-1"/>
    <property type="match status" value="1"/>
</dbReference>
<evidence type="ECO:0000313" key="22">
    <source>
        <dbReference type="EMBL" id="KAI9551364.1"/>
    </source>
</evidence>
<dbReference type="InterPro" id="IPR003598">
    <property type="entry name" value="Ig_sub2"/>
</dbReference>
<feature type="domain" description="Fibronectin type-III" evidence="21">
    <location>
        <begin position="435"/>
        <end position="529"/>
    </location>
</feature>
<dbReference type="InterPro" id="IPR000242">
    <property type="entry name" value="PTP_cat"/>
</dbReference>
<comment type="similarity">
    <text evidence="2">Belongs to the protein-tyrosine phosphatase family. Receptor class 2A subfamily.</text>
</comment>
<keyword evidence="8" id="KW-0904">Protein phosphatase</keyword>
<feature type="domain" description="Tyrosine specific protein phosphatases" evidence="19">
    <location>
        <begin position="1721"/>
        <end position="1792"/>
    </location>
</feature>
<dbReference type="Pfam" id="PF00102">
    <property type="entry name" value="Y_phosphatase"/>
    <property type="match status" value="2"/>
</dbReference>
<dbReference type="InterPro" id="IPR016130">
    <property type="entry name" value="Tyr_Pase_AS"/>
</dbReference>